<dbReference type="InterPro" id="IPR040871">
    <property type="entry name" value="HopA1"/>
</dbReference>
<evidence type="ECO:0000313" key="2">
    <source>
        <dbReference type="Proteomes" id="UP000700732"/>
    </source>
</evidence>
<name>A0ABR6W3Y7_9BACT</name>
<gene>
    <name evidence="1" type="ORF">FH603_1812</name>
</gene>
<accession>A0ABR6W3Y7</accession>
<protein>
    <submittedName>
        <fullName evidence="1">Uncharacterized protein</fullName>
    </submittedName>
</protein>
<dbReference type="RefSeq" id="WP_186737107.1">
    <property type="nucleotide sequence ID" value="NZ_VFIA01000009.1"/>
</dbReference>
<reference evidence="1 2" key="1">
    <citation type="submission" date="2019-06" db="EMBL/GenBank/DDBJ databases">
        <title>Spirosoma utsteinense sp. nov. isolated from Antarctic ice-free soils.</title>
        <authorList>
            <person name="Tahon G."/>
        </authorList>
    </citation>
    <scope>NUCLEOTIDE SEQUENCE [LARGE SCALE GENOMIC DNA]</scope>
    <source>
        <strain evidence="1 2">LMG 31447</strain>
    </source>
</reference>
<dbReference type="Pfam" id="PF17914">
    <property type="entry name" value="HopA1"/>
    <property type="match status" value="1"/>
</dbReference>
<organism evidence="1 2">
    <name type="scientific">Spirosoma utsteinense</name>
    <dbReference type="NCBI Taxonomy" id="2585773"/>
    <lineage>
        <taxon>Bacteria</taxon>
        <taxon>Pseudomonadati</taxon>
        <taxon>Bacteroidota</taxon>
        <taxon>Cytophagia</taxon>
        <taxon>Cytophagales</taxon>
        <taxon>Cytophagaceae</taxon>
        <taxon>Spirosoma</taxon>
    </lineage>
</organism>
<dbReference type="EMBL" id="VFIA01000009">
    <property type="protein sequence ID" value="MBC3791311.1"/>
    <property type="molecule type" value="Genomic_DNA"/>
</dbReference>
<comment type="caution">
    <text evidence="1">The sequence shown here is derived from an EMBL/GenBank/DDBJ whole genome shotgun (WGS) entry which is preliminary data.</text>
</comment>
<evidence type="ECO:0000313" key="1">
    <source>
        <dbReference type="EMBL" id="MBC3791311.1"/>
    </source>
</evidence>
<proteinExistence type="predicted"/>
<keyword evidence="2" id="KW-1185">Reference proteome</keyword>
<sequence>MQTHYEDQIATILDGLRIDAAHHRITLATDGSETAYEPGTLRTTLTSLIYQHFYCAGDGYQPGESGAGPSPDSFVDALRCANHSREQFDSPWTVSAVDMAGTIYAAKGNDRRMVYAGEFVYDQPKRGPAQPGDILRLHLHPDHRDAQRGFYYVFGQTPGDESVTLQTRLYFHTVPEGSTRLLAWVTQTLNTHRIPFQFKCLNHPDLYGRSDPAVLYLQKPYVSHVLDLLASDLPQLRPYLLPTVPLFTRLLTPGVAFAESPPNPAESFGTSRCVLVAQGIATAVANQQPADTYIDAIRAVFMELGLSIDHPYRNPRAHYPYCFPDFSSN</sequence>
<dbReference type="Proteomes" id="UP000700732">
    <property type="component" value="Unassembled WGS sequence"/>
</dbReference>